<dbReference type="Proteomes" id="UP000281771">
    <property type="component" value="Unassembled WGS sequence"/>
</dbReference>
<sequence length="146" mass="16686">MQQIGKEGYGYLYVPDNWLPFTDLDGSDTYQYTREGYNIVTLYSYTKEDLAVEKIDQLAVKNAATSYYYGMESSNIYENLTASMSEVAGREAYQVYGTVKSDGKILCAWFFKTEKNDKVYLVSLEGDKETLNQVLPYIEGTWTATK</sequence>
<organism evidence="1 2">
    <name type="scientific">Streptococcus minor</name>
    <dbReference type="NCBI Taxonomy" id="229549"/>
    <lineage>
        <taxon>Bacteria</taxon>
        <taxon>Bacillati</taxon>
        <taxon>Bacillota</taxon>
        <taxon>Bacilli</taxon>
        <taxon>Lactobacillales</taxon>
        <taxon>Streptococcaceae</taxon>
        <taxon>Streptococcus</taxon>
    </lineage>
</organism>
<dbReference type="AlphaFoldDB" id="A0A3P1VA89"/>
<dbReference type="EMBL" id="RQZA01000006">
    <property type="protein sequence ID" value="RRD31142.1"/>
    <property type="molecule type" value="Genomic_DNA"/>
</dbReference>
<keyword evidence="2" id="KW-1185">Reference proteome</keyword>
<accession>A0A3P1VA89</accession>
<protein>
    <recommendedName>
        <fullName evidence="3">DUF3805 domain-containing protein</fullName>
    </recommendedName>
</protein>
<evidence type="ECO:0008006" key="3">
    <source>
        <dbReference type="Google" id="ProtNLM"/>
    </source>
</evidence>
<proteinExistence type="predicted"/>
<comment type="caution">
    <text evidence="1">The sequence shown here is derived from an EMBL/GenBank/DDBJ whole genome shotgun (WGS) entry which is preliminary data.</text>
</comment>
<reference evidence="1 2" key="1">
    <citation type="submission" date="2018-11" db="EMBL/GenBank/DDBJ databases">
        <title>Genomes From Bacteria Associated with the Canine Oral Cavity: a Test Case for Automated Genome-Based Taxonomic Assignment.</title>
        <authorList>
            <person name="Coil D.A."/>
            <person name="Jospin G."/>
            <person name="Darling A.E."/>
            <person name="Wallis C."/>
            <person name="Davis I.J."/>
            <person name="Harris S."/>
            <person name="Eisen J.A."/>
            <person name="Holcombe L.J."/>
            <person name="O'Flynn C."/>
        </authorList>
    </citation>
    <scope>NUCLEOTIDE SEQUENCE [LARGE SCALE GENOMIC DNA]</scope>
    <source>
        <strain evidence="1 2">OH4621_COT-116</strain>
    </source>
</reference>
<gene>
    <name evidence="1" type="ORF">EII38_07185</name>
</gene>
<dbReference type="STRING" id="1123309.GCA_000377005_01917"/>
<evidence type="ECO:0000313" key="2">
    <source>
        <dbReference type="Proteomes" id="UP000281771"/>
    </source>
</evidence>
<name>A0A3P1VA89_9STRE</name>
<evidence type="ECO:0000313" key="1">
    <source>
        <dbReference type="EMBL" id="RRD31142.1"/>
    </source>
</evidence>